<dbReference type="OrthoDB" id="213744at2157"/>
<protein>
    <submittedName>
        <fullName evidence="1">Uncharacterized protein</fullName>
    </submittedName>
</protein>
<sequence>MSEASTSVQRAFETDGSFERIDGSTWDYTTTAFDGRVTVDRPTSSATEATSFTVTITLPTLSAVTDEHVADVVEDGWFETFELRVEDVSGVTKRSRDLDPSVRRSGSEIVVEVSLTDANTARGVADAAAFVDFVEGTYVQGIIPGYDYTEPVRSIRSKARQQGNGGA</sequence>
<dbReference type="Pfam" id="PF19130">
    <property type="entry name" value="DUF5813"/>
    <property type="match status" value="1"/>
</dbReference>
<dbReference type="InterPro" id="IPR043851">
    <property type="entry name" value="DUF5813"/>
</dbReference>
<reference evidence="1 2" key="1">
    <citation type="submission" date="2016-10" db="EMBL/GenBank/DDBJ databases">
        <authorList>
            <person name="de Groot N.N."/>
        </authorList>
    </citation>
    <scope>NUCLEOTIDE SEQUENCE [LARGE SCALE GENOMIC DNA]</scope>
    <source>
        <strain evidence="1 2">IBRC-M10418</strain>
    </source>
</reference>
<dbReference type="EMBL" id="FNWU01000013">
    <property type="protein sequence ID" value="SEH61568.1"/>
    <property type="molecule type" value="Genomic_DNA"/>
</dbReference>
<accession>A0A1H6JQT4</accession>
<proteinExistence type="predicted"/>
<dbReference type="Proteomes" id="UP000199215">
    <property type="component" value="Unassembled WGS sequence"/>
</dbReference>
<keyword evidence="2" id="KW-1185">Reference proteome</keyword>
<dbReference type="RefSeq" id="WP_092817654.1">
    <property type="nucleotide sequence ID" value="NZ_FNWU01000013.1"/>
</dbReference>
<evidence type="ECO:0000313" key="2">
    <source>
        <dbReference type="Proteomes" id="UP000199215"/>
    </source>
</evidence>
<organism evidence="1 2">
    <name type="scientific">Halopenitus malekzadehii</name>
    <dbReference type="NCBI Taxonomy" id="1267564"/>
    <lineage>
        <taxon>Archaea</taxon>
        <taxon>Methanobacteriati</taxon>
        <taxon>Methanobacteriota</taxon>
        <taxon>Stenosarchaea group</taxon>
        <taxon>Halobacteria</taxon>
        <taxon>Halobacteriales</taxon>
        <taxon>Haloferacaceae</taxon>
        <taxon>Halopenitus</taxon>
    </lineage>
</organism>
<name>A0A1H6JQT4_9EURY</name>
<gene>
    <name evidence="1" type="ORF">SAMN05192561_11319</name>
</gene>
<evidence type="ECO:0000313" key="1">
    <source>
        <dbReference type="EMBL" id="SEH61568.1"/>
    </source>
</evidence>
<dbReference type="AlphaFoldDB" id="A0A1H6JQT4"/>